<dbReference type="InterPro" id="IPR027107">
    <property type="entry name" value="Tuberin/Ral-act_asu"/>
</dbReference>
<dbReference type="PANTHER" id="PTHR10063:SF2">
    <property type="entry name" value="RAL GTPASE-ACTIVATING PROTEIN SUBUNIT ALPHA-2"/>
    <property type="match status" value="1"/>
</dbReference>
<evidence type="ECO:0000313" key="2">
    <source>
        <dbReference type="EMBL" id="KAG9336128.1"/>
    </source>
</evidence>
<dbReference type="PANTHER" id="PTHR10063">
    <property type="entry name" value="TUBERIN"/>
    <property type="match status" value="1"/>
</dbReference>
<accession>A0A8T2NEL2</accession>
<dbReference type="EMBL" id="JAFBMS010000102">
    <property type="protein sequence ID" value="KAG9336128.1"/>
    <property type="molecule type" value="Genomic_DNA"/>
</dbReference>
<organism evidence="2 3">
    <name type="scientific">Albula glossodonta</name>
    <name type="common">roundjaw bonefish</name>
    <dbReference type="NCBI Taxonomy" id="121402"/>
    <lineage>
        <taxon>Eukaryota</taxon>
        <taxon>Metazoa</taxon>
        <taxon>Chordata</taxon>
        <taxon>Craniata</taxon>
        <taxon>Vertebrata</taxon>
        <taxon>Euteleostomi</taxon>
        <taxon>Actinopterygii</taxon>
        <taxon>Neopterygii</taxon>
        <taxon>Teleostei</taxon>
        <taxon>Albuliformes</taxon>
        <taxon>Albulidae</taxon>
        <taxon>Albula</taxon>
    </lineage>
</organism>
<dbReference type="AlphaFoldDB" id="A0A8T2NEL2"/>
<protein>
    <submittedName>
        <fullName evidence="2">Uncharacterized protein</fullName>
    </submittedName>
</protein>
<dbReference type="GO" id="GO:0051056">
    <property type="term" value="P:regulation of small GTPase mediated signal transduction"/>
    <property type="evidence" value="ECO:0007669"/>
    <property type="project" value="InterPro"/>
</dbReference>
<reference evidence="2" key="1">
    <citation type="thesis" date="2021" institute="BYU ScholarsArchive" country="Provo, UT, USA">
        <title>Applications of and Algorithms for Genome Assembly and Genomic Analyses with an Emphasis on Marine Teleosts.</title>
        <authorList>
            <person name="Pickett B.D."/>
        </authorList>
    </citation>
    <scope>NUCLEOTIDE SEQUENCE</scope>
    <source>
        <strain evidence="2">HI-2016</strain>
    </source>
</reference>
<proteinExistence type="predicted"/>
<dbReference type="GO" id="GO:0005634">
    <property type="term" value="C:nucleus"/>
    <property type="evidence" value="ECO:0007669"/>
    <property type="project" value="InterPro"/>
</dbReference>
<evidence type="ECO:0000256" key="1">
    <source>
        <dbReference type="SAM" id="MobiDB-lite"/>
    </source>
</evidence>
<dbReference type="SUPFAM" id="SSF111347">
    <property type="entry name" value="Rap/Ran-GAP"/>
    <property type="match status" value="1"/>
</dbReference>
<dbReference type="GO" id="GO:0005096">
    <property type="term" value="F:GTPase activator activity"/>
    <property type="evidence" value="ECO:0007669"/>
    <property type="project" value="InterPro"/>
</dbReference>
<dbReference type="GO" id="GO:0005737">
    <property type="term" value="C:cytoplasm"/>
    <property type="evidence" value="ECO:0007669"/>
    <property type="project" value="TreeGrafter"/>
</dbReference>
<gene>
    <name evidence="2" type="ORF">JZ751_002475</name>
</gene>
<dbReference type="Proteomes" id="UP000824540">
    <property type="component" value="Unassembled WGS sequence"/>
</dbReference>
<keyword evidence="3" id="KW-1185">Reference proteome</keyword>
<sequence length="388" mass="42056">MWGEGGLGRRNVGLGALLRGPMQHWCSCSGPVASQLSSLASPSTPAYSNRSTPTSHHIPHIKFLFPPTAPLITSALSLISLSSSHHLSSVPFFGPLFNGAIVTGTLLPSLVRATCINASRAVKSRLTLYQSLYPFAPPPSLPPSLLPSTVYLWGKKRTKATIAKREWGGGDRINQQVLGGGLISDEVPTPSDCHSGSPGRTKAPTPVSMATCGLGTHRKTWRFFKDEGTVRGGGVWGLRVKVMRRVRVGGWGGVGGGGRASRPQQHPKRQLAALGSCQSDYRGWGGFAWHRQSGSFRVSLPSQSFPSNWKHTERERERAILASHLSHPTRPSFCRSWVFNEIAVWQMSVIQSQAIYHHVRGQRSLSRISLLTASQSHRRGRAGGTEAA</sequence>
<name>A0A8T2NEL2_9TELE</name>
<feature type="region of interest" description="Disordered" evidence="1">
    <location>
        <begin position="188"/>
        <end position="207"/>
    </location>
</feature>
<dbReference type="InterPro" id="IPR035974">
    <property type="entry name" value="Rap/Ran-GAP_sf"/>
</dbReference>
<evidence type="ECO:0000313" key="3">
    <source>
        <dbReference type="Proteomes" id="UP000824540"/>
    </source>
</evidence>
<comment type="caution">
    <text evidence="2">The sequence shown here is derived from an EMBL/GenBank/DDBJ whole genome shotgun (WGS) entry which is preliminary data.</text>
</comment>